<evidence type="ECO:0000256" key="1">
    <source>
        <dbReference type="SAM" id="SignalP"/>
    </source>
</evidence>
<evidence type="ECO:0000313" key="2">
    <source>
        <dbReference type="EMBL" id="ATZ21625.1"/>
    </source>
</evidence>
<proteinExistence type="predicted"/>
<dbReference type="Proteomes" id="UP000232223">
    <property type="component" value="Chromosome"/>
</dbReference>
<dbReference type="KEGG" id="mtab:MTABA_v1c04260"/>
<dbReference type="EMBL" id="CP024969">
    <property type="protein sequence ID" value="ATZ21625.1"/>
    <property type="molecule type" value="Genomic_DNA"/>
</dbReference>
<protein>
    <recommendedName>
        <fullName evidence="4">Chitinase</fullName>
    </recommendedName>
</protein>
<dbReference type="AlphaFoldDB" id="A0A2K8P7P2"/>
<dbReference type="RefSeq" id="WP_100679561.1">
    <property type="nucleotide sequence ID" value="NZ_CP024969.1"/>
</dbReference>
<feature type="signal peptide" evidence="1">
    <location>
        <begin position="1"/>
        <end position="22"/>
    </location>
</feature>
<name>A0A2K8P7P2_9MOLU</name>
<keyword evidence="3" id="KW-1185">Reference proteome</keyword>
<dbReference type="OrthoDB" id="392937at2"/>
<gene>
    <name evidence="2" type="ORF">MTABA_v1c04260</name>
</gene>
<evidence type="ECO:0000313" key="3">
    <source>
        <dbReference type="Proteomes" id="UP000232223"/>
    </source>
</evidence>
<organism evidence="2 3">
    <name type="scientific">Mesoplasma tabanidae</name>
    <dbReference type="NCBI Taxonomy" id="219745"/>
    <lineage>
        <taxon>Bacteria</taxon>
        <taxon>Bacillati</taxon>
        <taxon>Mycoplasmatota</taxon>
        <taxon>Mollicutes</taxon>
        <taxon>Entomoplasmatales</taxon>
        <taxon>Entomoplasmataceae</taxon>
        <taxon>Mesoplasma</taxon>
    </lineage>
</organism>
<keyword evidence="1" id="KW-0732">Signal</keyword>
<sequence>MKKLLGLITAISLISTSTTSFYSINTNNKKENVILPEEKPNEQGENDVNNTKLIANDVINKIHSSAQKRTFKSFSEAQNEILNNKTKGTTISFENTLLSEGTIKNGMFNINIKLALEENFSWDNTSLENELTISTVISVDERTEIDDSQISSLFTPLSETIPATEEKVEHQRYYKTINNAIKTILKTQYNDGEILNVNIKDESIAHEVFINQEVTFLVEIILNEENKWNHSNQKELSTKQFEVTLKIDQRQEIKVGDIQQDIMAKIPLNEYNQRKFYSEKEALDAINNYSDISSLEVIKDKKISLQVESDSSILTNDPVYKKEYKIKATINDEKYKWSDETIESKTINLETIIDIRTEIKQADVEKKLSDALVNKKFNTEADLVNQVLQIETIDGSMITNVAVTQVNDDAKVTIQVILDAQHRWDDKDDNNLPKSFQIDSKIIDTRLSLSNVHKVLKTKFNEQKFKSTDEVKKFIEEIEIDGLLIKEVSITGNETEGWIIILELTPNEDYTWTDGTNKPTKVTLLGN</sequence>
<accession>A0A2K8P7P2</accession>
<feature type="chain" id="PRO_5014946815" description="Chitinase" evidence="1">
    <location>
        <begin position="23"/>
        <end position="527"/>
    </location>
</feature>
<evidence type="ECO:0008006" key="4">
    <source>
        <dbReference type="Google" id="ProtNLM"/>
    </source>
</evidence>
<reference evidence="2 3" key="1">
    <citation type="submission" date="2017-11" db="EMBL/GenBank/DDBJ databases">
        <title>Genome sequence of Mesoplasma tabanidae BARC 857 (ATCC 49584).</title>
        <authorList>
            <person name="Lo W.-S."/>
            <person name="Kuo C.-H."/>
        </authorList>
    </citation>
    <scope>NUCLEOTIDE SEQUENCE [LARGE SCALE GENOMIC DNA]</scope>
    <source>
        <strain evidence="2 3">BARC 857</strain>
    </source>
</reference>